<comment type="caution">
    <text evidence="2">The sequence shown here is derived from an EMBL/GenBank/DDBJ whole genome shotgun (WGS) entry which is preliminary data.</text>
</comment>
<dbReference type="PANTHER" id="PTHR43031">
    <property type="entry name" value="FAD-DEPENDENT OXIDOREDUCTASE"/>
    <property type="match status" value="1"/>
</dbReference>
<dbReference type="Pfam" id="PF00581">
    <property type="entry name" value="Rhodanese"/>
    <property type="match status" value="1"/>
</dbReference>
<accession>A0A937F7N2</accession>
<sequence>MKEIEVTEYKERVKNDSSILIIDVRECWEYDENNIGVTNYPLGELPQYLNKLPSNKDHEIIIHCESGRRSRQAAKYLTQQGYTKVSSIKGGLKAILLNS</sequence>
<dbReference type="PROSITE" id="PS50206">
    <property type="entry name" value="RHODANESE_3"/>
    <property type="match status" value="1"/>
</dbReference>
<keyword evidence="3" id="KW-1185">Reference proteome</keyword>
<protein>
    <submittedName>
        <fullName evidence="2">Rhodanese-like domain-containing protein</fullName>
    </submittedName>
</protein>
<dbReference type="InterPro" id="IPR050229">
    <property type="entry name" value="GlpE_sulfurtransferase"/>
</dbReference>
<dbReference type="CDD" id="cd00158">
    <property type="entry name" value="RHOD"/>
    <property type="match status" value="1"/>
</dbReference>
<dbReference type="PANTHER" id="PTHR43031:SF1">
    <property type="entry name" value="PYRIDINE NUCLEOTIDE-DISULPHIDE OXIDOREDUCTASE"/>
    <property type="match status" value="1"/>
</dbReference>
<organism evidence="2 3">
    <name type="scientific">Fulvivirga sediminis</name>
    <dbReference type="NCBI Taxonomy" id="2803949"/>
    <lineage>
        <taxon>Bacteria</taxon>
        <taxon>Pseudomonadati</taxon>
        <taxon>Bacteroidota</taxon>
        <taxon>Cytophagia</taxon>
        <taxon>Cytophagales</taxon>
        <taxon>Fulvivirgaceae</taxon>
        <taxon>Fulvivirga</taxon>
    </lineage>
</organism>
<dbReference type="SMART" id="SM00450">
    <property type="entry name" value="RHOD"/>
    <property type="match status" value="1"/>
</dbReference>
<dbReference type="InterPro" id="IPR001763">
    <property type="entry name" value="Rhodanese-like_dom"/>
</dbReference>
<name>A0A937F7N2_9BACT</name>
<dbReference type="InterPro" id="IPR036873">
    <property type="entry name" value="Rhodanese-like_dom_sf"/>
</dbReference>
<reference evidence="2" key="1">
    <citation type="submission" date="2021-01" db="EMBL/GenBank/DDBJ databases">
        <title>Fulvivirga kasyanovii gen. nov., sp nov., a novel member of the phylum Bacteroidetes isolated from seawater in a mussel farm.</title>
        <authorList>
            <person name="Zhao L.-H."/>
            <person name="Wang Z.-J."/>
        </authorList>
    </citation>
    <scope>NUCLEOTIDE SEQUENCE</scope>
    <source>
        <strain evidence="2">2943</strain>
    </source>
</reference>
<evidence type="ECO:0000313" key="3">
    <source>
        <dbReference type="Proteomes" id="UP000659388"/>
    </source>
</evidence>
<evidence type="ECO:0000313" key="2">
    <source>
        <dbReference type="EMBL" id="MBL3655588.1"/>
    </source>
</evidence>
<dbReference type="SUPFAM" id="SSF52821">
    <property type="entry name" value="Rhodanese/Cell cycle control phosphatase"/>
    <property type="match status" value="1"/>
</dbReference>
<proteinExistence type="predicted"/>
<dbReference type="Proteomes" id="UP000659388">
    <property type="component" value="Unassembled WGS sequence"/>
</dbReference>
<feature type="domain" description="Rhodanese" evidence="1">
    <location>
        <begin position="15"/>
        <end position="99"/>
    </location>
</feature>
<dbReference type="Gene3D" id="3.40.250.10">
    <property type="entry name" value="Rhodanese-like domain"/>
    <property type="match status" value="1"/>
</dbReference>
<dbReference type="RefSeq" id="WP_202243251.1">
    <property type="nucleotide sequence ID" value="NZ_JAESIY010000002.1"/>
</dbReference>
<dbReference type="EMBL" id="JAESIY010000002">
    <property type="protein sequence ID" value="MBL3655588.1"/>
    <property type="molecule type" value="Genomic_DNA"/>
</dbReference>
<dbReference type="AlphaFoldDB" id="A0A937F7N2"/>
<gene>
    <name evidence="2" type="ORF">JL102_05575</name>
</gene>
<evidence type="ECO:0000259" key="1">
    <source>
        <dbReference type="PROSITE" id="PS50206"/>
    </source>
</evidence>